<dbReference type="HOGENOM" id="CLU_077650_2_0_6"/>
<accession>W0DK51</accession>
<dbReference type="InterPro" id="IPR036411">
    <property type="entry name" value="TorD-like_sf"/>
</dbReference>
<proteinExistence type="predicted"/>
<organism evidence="2 3">
    <name type="scientific">Thioalkalivibrio paradoxus ARh 1</name>
    <dbReference type="NCBI Taxonomy" id="713585"/>
    <lineage>
        <taxon>Bacteria</taxon>
        <taxon>Pseudomonadati</taxon>
        <taxon>Pseudomonadota</taxon>
        <taxon>Gammaproteobacteria</taxon>
        <taxon>Chromatiales</taxon>
        <taxon>Ectothiorhodospiraceae</taxon>
        <taxon>Thioalkalivibrio</taxon>
    </lineage>
</organism>
<dbReference type="Pfam" id="PF02613">
    <property type="entry name" value="Nitrate_red_del"/>
    <property type="match status" value="1"/>
</dbReference>
<dbReference type="STRING" id="713585.THITH_02120"/>
<protein>
    <submittedName>
        <fullName evidence="2">Molecular chaperone</fullName>
    </submittedName>
</protein>
<sequence length="198" mass="22205">MQAPWLPEEDQARVGTYALLARLLAAPADQAQLDELAQLEVDRGADGAATTAFSLLKLAAQKARAEHVDDEYHRLFIGIGRGELVPYGSWYQTGALMERPLSELRQDLAEFGLEREPSNPDPEDHAAFLCEAMALLASSREVPETAQRGFFQRHVGNWMPAFFRDLENSDAACFYKAVGHLGTVFMELEKAYQRFDER</sequence>
<dbReference type="PANTHER" id="PTHR34227">
    <property type="entry name" value="CHAPERONE PROTEIN YCDY"/>
    <property type="match status" value="1"/>
</dbReference>
<gene>
    <name evidence="2" type="ORF">THITH_02120</name>
</gene>
<dbReference type="RefSeq" id="WP_006746172.1">
    <property type="nucleotide sequence ID" value="NZ_CP007029.1"/>
</dbReference>
<dbReference type="Proteomes" id="UP000005289">
    <property type="component" value="Chromosome"/>
</dbReference>
<keyword evidence="1" id="KW-0143">Chaperone</keyword>
<dbReference type="InterPro" id="IPR020945">
    <property type="entry name" value="DMSO/NO3_reduct_chaperone"/>
</dbReference>
<dbReference type="KEGG" id="tti:THITH_02120"/>
<dbReference type="AlphaFoldDB" id="W0DK51"/>
<dbReference type="EMBL" id="CP007029">
    <property type="protein sequence ID" value="AHE97260.1"/>
    <property type="molecule type" value="Genomic_DNA"/>
</dbReference>
<evidence type="ECO:0000313" key="2">
    <source>
        <dbReference type="EMBL" id="AHE97260.1"/>
    </source>
</evidence>
<dbReference type="InterPro" id="IPR050289">
    <property type="entry name" value="TorD/DmsD_chaperones"/>
</dbReference>
<dbReference type="PANTHER" id="PTHR34227:SF1">
    <property type="entry name" value="DIMETHYL SULFOXIDE REDUCTASE CHAPERONE-RELATED"/>
    <property type="match status" value="1"/>
</dbReference>
<keyword evidence="3" id="KW-1185">Reference proteome</keyword>
<evidence type="ECO:0000313" key="3">
    <source>
        <dbReference type="Proteomes" id="UP000005289"/>
    </source>
</evidence>
<evidence type="ECO:0000256" key="1">
    <source>
        <dbReference type="ARBA" id="ARBA00023186"/>
    </source>
</evidence>
<dbReference type="Gene3D" id="1.10.3480.10">
    <property type="entry name" value="TorD-like"/>
    <property type="match status" value="1"/>
</dbReference>
<dbReference type="OrthoDB" id="8526323at2"/>
<name>W0DK51_9GAMM</name>
<dbReference type="SUPFAM" id="SSF89155">
    <property type="entry name" value="TorD-like"/>
    <property type="match status" value="1"/>
</dbReference>
<reference evidence="2 3" key="1">
    <citation type="submission" date="2013-12" db="EMBL/GenBank/DDBJ databases">
        <authorList>
            <consortium name="DOE Joint Genome Institute"/>
            <person name="Muyzer G."/>
            <person name="Huntemann M."/>
            <person name="Han J."/>
            <person name="Chen A."/>
            <person name="Kyrpides N."/>
            <person name="Mavromatis K."/>
            <person name="Markowitz V."/>
            <person name="Palaniappan K."/>
            <person name="Ivanova N."/>
            <person name="Schaumberg A."/>
            <person name="Pati A."/>
            <person name="Liolios K."/>
            <person name="Nordberg H.P."/>
            <person name="Cantor M.N."/>
            <person name="Hua S.X."/>
            <person name="Woyke T."/>
        </authorList>
    </citation>
    <scope>NUCLEOTIDE SEQUENCE [LARGE SCALE GENOMIC DNA]</scope>
    <source>
        <strain evidence="2 3">ARh 1</strain>
    </source>
</reference>